<dbReference type="Proteomes" id="UP001146793">
    <property type="component" value="Unassembled WGS sequence"/>
</dbReference>
<dbReference type="EMBL" id="JANTQA010000047">
    <property type="protein sequence ID" value="KAJ3431713.1"/>
    <property type="molecule type" value="Genomic_DNA"/>
</dbReference>
<dbReference type="SUPFAM" id="SSF48371">
    <property type="entry name" value="ARM repeat"/>
    <property type="match status" value="1"/>
</dbReference>
<evidence type="ECO:0000313" key="1">
    <source>
        <dbReference type="EMBL" id="KAJ3431713.1"/>
    </source>
</evidence>
<dbReference type="InterPro" id="IPR011989">
    <property type="entry name" value="ARM-like"/>
</dbReference>
<comment type="caution">
    <text evidence="1">The sequence shown here is derived from an EMBL/GenBank/DDBJ whole genome shotgun (WGS) entry which is preliminary data.</text>
</comment>
<gene>
    <name evidence="1" type="ORF">M0812_20632</name>
</gene>
<name>A0AAV7YPJ4_9EUKA</name>
<proteinExistence type="predicted"/>
<accession>A0AAV7YPJ4</accession>
<dbReference type="InterPro" id="IPR016024">
    <property type="entry name" value="ARM-type_fold"/>
</dbReference>
<evidence type="ECO:0000313" key="2">
    <source>
        <dbReference type="Proteomes" id="UP001146793"/>
    </source>
</evidence>
<dbReference type="Gene3D" id="1.25.10.10">
    <property type="entry name" value="Leucine-rich Repeat Variant"/>
    <property type="match status" value="1"/>
</dbReference>
<reference evidence="1" key="1">
    <citation type="submission" date="2022-08" db="EMBL/GenBank/DDBJ databases">
        <title>Novel sulphate-reducing endosymbionts in the free-living metamonad Anaeramoeba.</title>
        <authorList>
            <person name="Jerlstrom-Hultqvist J."/>
            <person name="Cepicka I."/>
            <person name="Gallot-Lavallee L."/>
            <person name="Salas-Leiva D."/>
            <person name="Curtis B.A."/>
            <person name="Zahonova K."/>
            <person name="Pipaliya S."/>
            <person name="Dacks J."/>
            <person name="Roger A.J."/>
        </authorList>
    </citation>
    <scope>NUCLEOTIDE SEQUENCE</scope>
    <source>
        <strain evidence="1">Busselton2</strain>
    </source>
</reference>
<dbReference type="AlphaFoldDB" id="A0AAV7YPJ4"/>
<protein>
    <submittedName>
        <fullName evidence="1">Uncharacterized protein</fullName>
    </submittedName>
</protein>
<sequence length="319" mass="36527">MDLSQLLQDCLSPNREILQNSERILNEYKTTKPVEFVKELIEHLLDNKKNDPQEKMLVSILLRNTIKIFLPPSVENEYQAKGNNEKESKTDEFLNWGLIPSDTRKKLLDFLSGSAKQERVKSCYLHLYGVVLNLEMTLNSDFNPFELLETQYKSAQTLEAKNDAIKIVSTLLANALTLPLEFLVNGINFIIEIIKSYSVEEEKENKQTDMQEDENNPVLRSSWEALINLEPKIYNKIKAEIDYQQIIDLVFTPGSTSTNFIRALSTLSNILESDIELTSKQNTFIFEVCSYLISSSFIILLTVTNQIIKDVPHPVFPVG</sequence>
<organism evidence="1 2">
    <name type="scientific">Anaeramoeba flamelloides</name>
    <dbReference type="NCBI Taxonomy" id="1746091"/>
    <lineage>
        <taxon>Eukaryota</taxon>
        <taxon>Metamonada</taxon>
        <taxon>Anaeramoebidae</taxon>
        <taxon>Anaeramoeba</taxon>
    </lineage>
</organism>